<proteinExistence type="predicted"/>
<organism evidence="1">
    <name type="scientific">viral metagenome</name>
    <dbReference type="NCBI Taxonomy" id="1070528"/>
    <lineage>
        <taxon>unclassified sequences</taxon>
        <taxon>metagenomes</taxon>
        <taxon>organismal metagenomes</taxon>
    </lineage>
</organism>
<name>A0A6C0EGA2_9ZZZZ</name>
<dbReference type="EMBL" id="MN739786">
    <property type="protein sequence ID" value="QHT26365.1"/>
    <property type="molecule type" value="Genomic_DNA"/>
</dbReference>
<evidence type="ECO:0000313" key="1">
    <source>
        <dbReference type="EMBL" id="QHT26365.1"/>
    </source>
</evidence>
<protein>
    <submittedName>
        <fullName evidence="1">Uncharacterized protein</fullName>
    </submittedName>
</protein>
<accession>A0A6C0EGA2</accession>
<reference evidence="1" key="1">
    <citation type="journal article" date="2020" name="Nature">
        <title>Giant virus diversity and host interactions through global metagenomics.</title>
        <authorList>
            <person name="Schulz F."/>
            <person name="Roux S."/>
            <person name="Paez-Espino D."/>
            <person name="Jungbluth S."/>
            <person name="Walsh D.A."/>
            <person name="Denef V.J."/>
            <person name="McMahon K.D."/>
            <person name="Konstantinidis K.T."/>
            <person name="Eloe-Fadrosh E.A."/>
            <person name="Kyrpides N.C."/>
            <person name="Woyke T."/>
        </authorList>
    </citation>
    <scope>NUCLEOTIDE SEQUENCE</scope>
    <source>
        <strain evidence="1">GVMAG-M-3300023179-27</strain>
    </source>
</reference>
<dbReference type="AlphaFoldDB" id="A0A6C0EGA2"/>
<sequence length="126" mass="15092">MASDAERFGNVFGQVHYNDNIYMPLEKMDINDAYARVMTYVEKVNYFSNVPPNEFFRHHFHIQEMKKYYDKVHHAIAKYFVKYNSLSMTDDNEKNIKIDIEIYIAKEHIETNYNNFLCFAKLIICA</sequence>